<accession>A0AAD5KA09</accession>
<evidence type="ECO:0000313" key="2">
    <source>
        <dbReference type="Proteomes" id="UP001209540"/>
    </source>
</evidence>
<organism evidence="1 2">
    <name type="scientific">Phascolomyces articulosus</name>
    <dbReference type="NCBI Taxonomy" id="60185"/>
    <lineage>
        <taxon>Eukaryota</taxon>
        <taxon>Fungi</taxon>
        <taxon>Fungi incertae sedis</taxon>
        <taxon>Mucoromycota</taxon>
        <taxon>Mucoromycotina</taxon>
        <taxon>Mucoromycetes</taxon>
        <taxon>Mucorales</taxon>
        <taxon>Lichtheimiaceae</taxon>
        <taxon>Phascolomyces</taxon>
    </lineage>
</organism>
<proteinExistence type="predicted"/>
<dbReference type="Proteomes" id="UP001209540">
    <property type="component" value="Unassembled WGS sequence"/>
</dbReference>
<gene>
    <name evidence="1" type="ORF">BDA99DRAFT_539118</name>
</gene>
<protein>
    <submittedName>
        <fullName evidence="1">Uncharacterized protein</fullName>
    </submittedName>
</protein>
<reference evidence="1" key="2">
    <citation type="submission" date="2023-02" db="EMBL/GenBank/DDBJ databases">
        <authorList>
            <consortium name="DOE Joint Genome Institute"/>
            <person name="Mondo S.J."/>
            <person name="Chang Y."/>
            <person name="Wang Y."/>
            <person name="Ahrendt S."/>
            <person name="Andreopoulos W."/>
            <person name="Barry K."/>
            <person name="Beard J."/>
            <person name="Benny G.L."/>
            <person name="Blankenship S."/>
            <person name="Bonito G."/>
            <person name="Cuomo C."/>
            <person name="Desiro A."/>
            <person name="Gervers K.A."/>
            <person name="Hundley H."/>
            <person name="Kuo A."/>
            <person name="LaButti K."/>
            <person name="Lang B.F."/>
            <person name="Lipzen A."/>
            <person name="O'Donnell K."/>
            <person name="Pangilinan J."/>
            <person name="Reynolds N."/>
            <person name="Sandor L."/>
            <person name="Smith M.W."/>
            <person name="Tsang A."/>
            <person name="Grigoriev I.V."/>
            <person name="Stajich J.E."/>
            <person name="Spatafora J.W."/>
        </authorList>
    </citation>
    <scope>NUCLEOTIDE SEQUENCE</scope>
    <source>
        <strain evidence="1">RSA 2281</strain>
    </source>
</reference>
<name>A0AAD5KA09_9FUNG</name>
<dbReference type="EMBL" id="JAIXMP010000019">
    <property type="protein sequence ID" value="KAI9258105.1"/>
    <property type="molecule type" value="Genomic_DNA"/>
</dbReference>
<comment type="caution">
    <text evidence="1">The sequence shown here is derived from an EMBL/GenBank/DDBJ whole genome shotgun (WGS) entry which is preliminary data.</text>
</comment>
<evidence type="ECO:0000313" key="1">
    <source>
        <dbReference type="EMBL" id="KAI9258105.1"/>
    </source>
</evidence>
<dbReference type="AlphaFoldDB" id="A0AAD5KA09"/>
<reference evidence="1" key="1">
    <citation type="journal article" date="2022" name="IScience">
        <title>Evolution of zygomycete secretomes and the origins of terrestrial fungal ecologies.</title>
        <authorList>
            <person name="Chang Y."/>
            <person name="Wang Y."/>
            <person name="Mondo S."/>
            <person name="Ahrendt S."/>
            <person name="Andreopoulos W."/>
            <person name="Barry K."/>
            <person name="Beard J."/>
            <person name="Benny G.L."/>
            <person name="Blankenship S."/>
            <person name="Bonito G."/>
            <person name="Cuomo C."/>
            <person name="Desiro A."/>
            <person name="Gervers K.A."/>
            <person name="Hundley H."/>
            <person name="Kuo A."/>
            <person name="LaButti K."/>
            <person name="Lang B.F."/>
            <person name="Lipzen A."/>
            <person name="O'Donnell K."/>
            <person name="Pangilinan J."/>
            <person name="Reynolds N."/>
            <person name="Sandor L."/>
            <person name="Smith M.E."/>
            <person name="Tsang A."/>
            <person name="Grigoriev I.V."/>
            <person name="Stajich J.E."/>
            <person name="Spatafora J.W."/>
        </authorList>
    </citation>
    <scope>NUCLEOTIDE SEQUENCE</scope>
    <source>
        <strain evidence="1">RSA 2281</strain>
    </source>
</reference>
<sequence>MCNPRRAPIYNEVQEWTSDLEVEIRATMQQFSDFPSRFNYMMSNNRIVFLYINFDNQSKEIRDQYLNLQDDHRVFEHHLRPMKYKLAIKKYEVQEGKAINPSIQRALSENAIKHVEDIIQDYLLANLHTLCVSHPNQDLEEGDIIIKSEETVTTFKNPKRLEDTFIRNTISFRLIF</sequence>
<keyword evidence="2" id="KW-1185">Reference proteome</keyword>